<dbReference type="KEGG" id="shyd:CJD35_15415"/>
<evidence type="ECO:0000256" key="1">
    <source>
        <dbReference type="ARBA" id="ARBA00006484"/>
    </source>
</evidence>
<evidence type="ECO:0000256" key="3">
    <source>
        <dbReference type="ARBA" id="ARBA00051383"/>
    </source>
</evidence>
<dbReference type="FunFam" id="3.40.50.720:FF:000084">
    <property type="entry name" value="Short-chain dehydrogenase reductase"/>
    <property type="match status" value="1"/>
</dbReference>
<dbReference type="InterPro" id="IPR020904">
    <property type="entry name" value="Sc_DH/Rdtase_CS"/>
</dbReference>
<dbReference type="InterPro" id="IPR002347">
    <property type="entry name" value="SDR_fam"/>
</dbReference>
<protein>
    <submittedName>
        <fullName evidence="5">2-deoxy-D-gluconate 3-dehydrogenase</fullName>
    </submittedName>
</protein>
<accession>A0A249MXP3</accession>
<evidence type="ECO:0000256" key="2">
    <source>
        <dbReference type="ARBA" id="ARBA00023002"/>
    </source>
</evidence>
<dbReference type="Pfam" id="PF13561">
    <property type="entry name" value="adh_short_C2"/>
    <property type="match status" value="1"/>
</dbReference>
<evidence type="ECO:0000313" key="5">
    <source>
        <dbReference type="EMBL" id="ASY45924.1"/>
    </source>
</evidence>
<comment type="similarity">
    <text evidence="1">Belongs to the short-chain dehydrogenases/reductases (SDR) family.</text>
</comment>
<dbReference type="PANTHER" id="PTHR43669">
    <property type="entry name" value="5-KETO-D-GLUCONATE 5-REDUCTASE"/>
    <property type="match status" value="1"/>
</dbReference>
<dbReference type="PROSITE" id="PS00061">
    <property type="entry name" value="ADH_SHORT"/>
    <property type="match status" value="1"/>
</dbReference>
<dbReference type="GO" id="GO:0016491">
    <property type="term" value="F:oxidoreductase activity"/>
    <property type="evidence" value="ECO:0007669"/>
    <property type="project" value="UniProtKB-KW"/>
</dbReference>
<dbReference type="RefSeq" id="WP_017180952.1">
    <property type="nucleotide sequence ID" value="NZ_CP022746.1"/>
</dbReference>
<gene>
    <name evidence="5" type="ORF">CJD35_15415</name>
</gene>
<dbReference type="AlphaFoldDB" id="A0A249MXP3"/>
<comment type="catalytic activity">
    <reaction evidence="3">
        <text>2,5-dichlorocyclohexa-2,5-dien-1,4-diol + NAD(+) = 2,5-dichlorohydroquinone + NADH + H(+)</text>
        <dbReference type="Rhea" id="RHEA:15741"/>
        <dbReference type="ChEBI" id="CHEBI:15378"/>
        <dbReference type="ChEBI" id="CHEBI:27545"/>
        <dbReference type="ChEBI" id="CHEBI:28975"/>
        <dbReference type="ChEBI" id="CHEBI:57540"/>
        <dbReference type="ChEBI" id="CHEBI:57945"/>
    </reaction>
</comment>
<dbReference type="InterPro" id="IPR036291">
    <property type="entry name" value="NAD(P)-bd_dom_sf"/>
</dbReference>
<feature type="domain" description="Ketoreductase" evidence="4">
    <location>
        <begin position="13"/>
        <end position="197"/>
    </location>
</feature>
<organism evidence="5 6">
    <name type="scientific">Sphingobium xenophagum</name>
    <dbReference type="NCBI Taxonomy" id="121428"/>
    <lineage>
        <taxon>Bacteria</taxon>
        <taxon>Pseudomonadati</taxon>
        <taxon>Pseudomonadota</taxon>
        <taxon>Alphaproteobacteria</taxon>
        <taxon>Sphingomonadales</taxon>
        <taxon>Sphingomonadaceae</taxon>
        <taxon>Sphingobium</taxon>
    </lineage>
</organism>
<evidence type="ECO:0000313" key="6">
    <source>
        <dbReference type="Proteomes" id="UP000217141"/>
    </source>
</evidence>
<proteinExistence type="inferred from homology"/>
<dbReference type="SUPFAM" id="SSF51735">
    <property type="entry name" value="NAD(P)-binding Rossmann-fold domains"/>
    <property type="match status" value="1"/>
</dbReference>
<name>A0A249MXP3_SPHXE</name>
<dbReference type="PRINTS" id="PR00081">
    <property type="entry name" value="GDHRDH"/>
</dbReference>
<reference evidence="5 6" key="1">
    <citation type="submission" date="2017-08" db="EMBL/GenBank/DDBJ databases">
        <title>Whole Genome Sequence of Sphingobium hydrophobicum C1: Insights into Adaption to the Electronic-waste Contaminated Sediment.</title>
        <authorList>
            <person name="Song D."/>
            <person name="Chen X."/>
            <person name="Xu M."/>
        </authorList>
    </citation>
    <scope>NUCLEOTIDE SEQUENCE [LARGE SCALE GENOMIC DNA]</scope>
    <source>
        <strain evidence="5 6">C1</strain>
    </source>
</reference>
<dbReference type="InterPro" id="IPR057326">
    <property type="entry name" value="KR_dom"/>
</dbReference>
<dbReference type="SMART" id="SM00822">
    <property type="entry name" value="PKS_KR"/>
    <property type="match status" value="1"/>
</dbReference>
<dbReference type="Gene3D" id="3.40.50.720">
    <property type="entry name" value="NAD(P)-binding Rossmann-like Domain"/>
    <property type="match status" value="1"/>
</dbReference>
<sequence>MEMPENLFDLSGKVALVTGANSGLGFGFARGLARAGSDVILWGRRADKNEEAAAALRAHGVRVFADVVDVSSEPAIVAGFARALDAMGRVDTVVANAGIASRVPFTDMDVATYRKLIDVNLDGAVFTLREGARHMKARAEAGDPGGSLIICGSGSIFQGVPTMAHYGIAKGALNALAKALAAELGPIGVRCNVIAPGFIETEMTFADPEVGRMIADVVAAKAPLGRAGKPADLEGAVVYLASDMAAYHTGDTLVVDGGKMSAN</sequence>
<keyword evidence="2" id="KW-0560">Oxidoreductase</keyword>
<dbReference type="PANTHER" id="PTHR43669:SF3">
    <property type="entry name" value="ALCOHOL DEHYDROGENASE, PUTATIVE (AFU_ORTHOLOGUE AFUA_3G03445)-RELATED"/>
    <property type="match status" value="1"/>
</dbReference>
<dbReference type="EMBL" id="CP022746">
    <property type="protein sequence ID" value="ASY45924.1"/>
    <property type="molecule type" value="Genomic_DNA"/>
</dbReference>
<evidence type="ECO:0000259" key="4">
    <source>
        <dbReference type="SMART" id="SM00822"/>
    </source>
</evidence>
<dbReference type="Proteomes" id="UP000217141">
    <property type="component" value="Chromosome II"/>
</dbReference>